<dbReference type="AlphaFoldDB" id="A0A1G8S200"/>
<dbReference type="Proteomes" id="UP000199225">
    <property type="component" value="Unassembled WGS sequence"/>
</dbReference>
<dbReference type="STRING" id="86666.SAMN04490247_1210"/>
<gene>
    <name evidence="1" type="ORF">SAMN04490247_1210</name>
</gene>
<dbReference type="EMBL" id="FNEV01000003">
    <property type="protein sequence ID" value="SDJ23223.1"/>
    <property type="molecule type" value="Genomic_DNA"/>
</dbReference>
<accession>A0A1G8S200</accession>
<name>A0A1G8S200_9BACI</name>
<sequence>MNLKDFVDQCTIMIRMLITEMGVAGHYNFFFKEGILFAEKVYICNPKPEMNKLREAMRTHFRKFINTELV</sequence>
<evidence type="ECO:0000313" key="2">
    <source>
        <dbReference type="Proteomes" id="UP000199225"/>
    </source>
</evidence>
<keyword evidence="2" id="KW-1185">Reference proteome</keyword>
<proteinExistence type="predicted"/>
<evidence type="ECO:0000313" key="1">
    <source>
        <dbReference type="EMBL" id="SDJ23223.1"/>
    </source>
</evidence>
<protein>
    <submittedName>
        <fullName evidence="1">Uncharacterized protein</fullName>
    </submittedName>
</protein>
<organism evidence="1 2">
    <name type="scientific">Salimicrobium halophilum</name>
    <dbReference type="NCBI Taxonomy" id="86666"/>
    <lineage>
        <taxon>Bacteria</taxon>
        <taxon>Bacillati</taxon>
        <taxon>Bacillota</taxon>
        <taxon>Bacilli</taxon>
        <taxon>Bacillales</taxon>
        <taxon>Bacillaceae</taxon>
        <taxon>Salimicrobium</taxon>
    </lineage>
</organism>
<reference evidence="2" key="1">
    <citation type="submission" date="2016-10" db="EMBL/GenBank/DDBJ databases">
        <authorList>
            <person name="Varghese N."/>
            <person name="Submissions S."/>
        </authorList>
    </citation>
    <scope>NUCLEOTIDE SEQUENCE [LARGE SCALE GENOMIC DNA]</scope>
    <source>
        <strain evidence="2">DSM 4771</strain>
    </source>
</reference>